<dbReference type="Pfam" id="PF13517">
    <property type="entry name" value="FG-GAP_3"/>
    <property type="match status" value="5"/>
</dbReference>
<keyword evidence="1" id="KW-0732">Signal</keyword>
<dbReference type="Proteomes" id="UP000276603">
    <property type="component" value="Unassembled WGS sequence"/>
</dbReference>
<dbReference type="InterPro" id="IPR028994">
    <property type="entry name" value="Integrin_alpha_N"/>
</dbReference>
<evidence type="ECO:0000259" key="2">
    <source>
        <dbReference type="Pfam" id="PF07593"/>
    </source>
</evidence>
<gene>
    <name evidence="3" type="ORF">D7Z94_00475</name>
</gene>
<dbReference type="PROSITE" id="PS51257">
    <property type="entry name" value="PROKAR_LIPOPROTEIN"/>
    <property type="match status" value="1"/>
</dbReference>
<dbReference type="SUPFAM" id="SSF69318">
    <property type="entry name" value="Integrin alpha N-terminal domain"/>
    <property type="match status" value="3"/>
</dbReference>
<dbReference type="AlphaFoldDB" id="A0A3B0C8J6"/>
<keyword evidence="4" id="KW-1185">Reference proteome</keyword>
<dbReference type="Gene3D" id="2.130.10.130">
    <property type="entry name" value="Integrin alpha, N-terminal"/>
    <property type="match status" value="3"/>
</dbReference>
<reference evidence="3 4" key="1">
    <citation type="submission" date="2018-10" db="EMBL/GenBank/DDBJ databases">
        <title>Ulvibacterium marinum gen. nov., sp. nov., a novel marine bacterium of the family Flavobacteriaceae, isolated from a culture of the green alga Ulva prolifera.</title>
        <authorList>
            <person name="Zhang Z."/>
        </authorList>
    </citation>
    <scope>NUCLEOTIDE SEQUENCE [LARGE SCALE GENOMIC DNA]</scope>
    <source>
        <strain evidence="3 4">CCMM003</strain>
    </source>
</reference>
<organism evidence="3 4">
    <name type="scientific">Ulvibacterium marinum</name>
    <dbReference type="NCBI Taxonomy" id="2419782"/>
    <lineage>
        <taxon>Bacteria</taxon>
        <taxon>Pseudomonadati</taxon>
        <taxon>Bacteroidota</taxon>
        <taxon>Flavobacteriia</taxon>
        <taxon>Flavobacteriales</taxon>
        <taxon>Flavobacteriaceae</taxon>
        <taxon>Ulvibacterium</taxon>
    </lineage>
</organism>
<feature type="domain" description="ASPIC/UnbV" evidence="2">
    <location>
        <begin position="529"/>
        <end position="595"/>
    </location>
</feature>
<proteinExistence type="predicted"/>
<comment type="caution">
    <text evidence="3">The sequence shown here is derived from an EMBL/GenBank/DDBJ whole genome shotgun (WGS) entry which is preliminary data.</text>
</comment>
<evidence type="ECO:0000313" key="3">
    <source>
        <dbReference type="EMBL" id="RKN82365.1"/>
    </source>
</evidence>
<dbReference type="EMBL" id="RBCJ01000001">
    <property type="protein sequence ID" value="RKN82365.1"/>
    <property type="molecule type" value="Genomic_DNA"/>
</dbReference>
<dbReference type="Pfam" id="PF07593">
    <property type="entry name" value="UnbV_ASPIC"/>
    <property type="match status" value="1"/>
</dbReference>
<dbReference type="InterPro" id="IPR027039">
    <property type="entry name" value="Crtac1"/>
</dbReference>
<name>A0A3B0C8J6_9FLAO</name>
<dbReference type="PANTHER" id="PTHR16026">
    <property type="entry name" value="CARTILAGE ACIDIC PROTEIN 1"/>
    <property type="match status" value="1"/>
</dbReference>
<dbReference type="PANTHER" id="PTHR16026:SF0">
    <property type="entry name" value="CARTILAGE ACIDIC PROTEIN 1"/>
    <property type="match status" value="1"/>
</dbReference>
<sequence length="1175" mass="131178">MFHKKSIEHLQSIFILFLALGIASCKNSEGTMFTELSSKDTNIDFSNNLVYSDSLTVLEFEYMYNGAGVAVADFDFDGLQDLYFTGNMVSNRLYRNLGNWKFEDLTESAQVGSTSWSNGAAIVDINQDGYPDIYVSRGGPRGSKGKDRANLLFVNNGMKDGKLSFTEEATNWGLADESYSVQAAFFDYDKDGDLDMYLLSNALVDFNRNTSRPKDRTGKAPSADKLFRNNGNQTFTDVSNEAGILIEGFGLGVEVCDINTDGWPDIYISNDFLTDDLLYINQRDGTFKNEITQYFRHLTFNGMGNDIADINNDGHMDVVVLDMLPEDNKRWKLTMMGNNYDEFQTGLSYGYHPQYIRNTLQLNNGNGSFSEVGQLMGISATEWSWSALFADFDHDGLKDLCITNGYRQDITNLDFMVYGNRVLSMGTEEANQKQRLEELNKLPGIKLPNYFFKNTGNLKFEDISKAVGFNKPTYSNGMAYADFDNDGDLDLVMNNLDDPAGVYKNNIVLDSANSYLKFRFKGEKPNLEGIGSQVELHYQGKLQKQYFTPFRGYLSSMEPALHFGLGNIQKVDTVLVSWPNGKKQLLTDVTTNQEIVLHQKEADELEVQDEVMPMSPVLFQEMDSTLIPFKHRENEFVDFKIQPLLPHMHSRNGPGLAVADVNGDALEDVYVGGASGQPGVLMLQGENQKFKEIPFPDGISEDMGTLFFDADNDGDRDLYVVSGGSSFPLGDRAYQDRLYVNDGTGAFTMANALPKSPISGSVVTAADYDKDGKLDLFVGGRVRPGEYPLAPESVLLRNKSNGNTLKFEKDDQPIHSTFKELGMVTAALWTDFNNDTWQDLIVVGEFMSVRVFQNNSGNLEEITQQAGLEDTHGWWNSIQGGDFDNDGDTDYVLGNLGLNSRYTASKDEPLCIYANDYDKNGLIDPVMCYYVDGENYVAHSRNDLIEQINAMRVRFRTFSDYADATFEESFLKEELADAYVVKSQTFANSYLENLGSGKFRISEFPRSVQTAPIYGMVVKDYNADGNLDVLAVGNFYNGEVFSGRYDASIGWVLAGDGKGGFNPLKVEESGFFVQGDAKGLVNLFTEKGELVLAGINDDATRVFSFSENRQRLYTPEPDVISALIEYADGRRQKIEFYHGAGYLSQPSRSLSIPKNAVSIKIMNSQGQQTEILSMP</sequence>
<evidence type="ECO:0000256" key="1">
    <source>
        <dbReference type="ARBA" id="ARBA00022729"/>
    </source>
</evidence>
<dbReference type="InterPro" id="IPR011519">
    <property type="entry name" value="UnbV_ASPIC"/>
</dbReference>
<evidence type="ECO:0000313" key="4">
    <source>
        <dbReference type="Proteomes" id="UP000276603"/>
    </source>
</evidence>
<protein>
    <submittedName>
        <fullName evidence="3">RNA-binding protein</fullName>
    </submittedName>
</protein>
<dbReference type="InterPro" id="IPR013517">
    <property type="entry name" value="FG-GAP"/>
</dbReference>
<accession>A0A3B0C8J6</accession>